<keyword evidence="2" id="KW-1185">Reference proteome</keyword>
<organism evidence="1 2">
    <name type="scientific">Massilia antarctica</name>
    <dbReference type="NCBI Taxonomy" id="2765360"/>
    <lineage>
        <taxon>Bacteria</taxon>
        <taxon>Pseudomonadati</taxon>
        <taxon>Pseudomonadota</taxon>
        <taxon>Betaproteobacteria</taxon>
        <taxon>Burkholderiales</taxon>
        <taxon>Oxalobacteraceae</taxon>
        <taxon>Telluria group</taxon>
        <taxon>Massilia</taxon>
    </lineage>
</organism>
<gene>
    <name evidence="1" type="ORF">IV454_21825</name>
</gene>
<dbReference type="EMBL" id="CP065053">
    <property type="protein sequence ID" value="QPI48169.1"/>
    <property type="molecule type" value="Genomic_DNA"/>
</dbReference>
<evidence type="ECO:0000313" key="2">
    <source>
        <dbReference type="Proteomes" id="UP000662888"/>
    </source>
</evidence>
<evidence type="ECO:0008006" key="3">
    <source>
        <dbReference type="Google" id="ProtNLM"/>
    </source>
</evidence>
<accession>A0AA49A6E7</accession>
<reference evidence="1 2" key="1">
    <citation type="submission" date="2020-11" db="EMBL/GenBank/DDBJ databases">
        <authorList>
            <person name="Sun Q."/>
        </authorList>
    </citation>
    <scope>NUCLEOTIDE SEQUENCE [LARGE SCALE GENOMIC DNA]</scope>
    <source>
        <strain evidence="1 2">P8398</strain>
    </source>
</reference>
<sequence>MTEGNEYDKVVMRACAIPDRTVPMSHFSETQTFTMSPTALPAAITSQAEYDAFNDGASTRAWRRDDRLHYVSGSTRSGYAIYTFGNILASFDLPALVFLTDGGQQYAYEGEYGVHGVEVLDAARQRAVIAQMNELFAALKADPMIVYNAEEFGHLSDNDVEDALARDYVCAAPYPNAQVRGDDGESADYMFVFLRSVLRVVENALDEGLLVVHSVEM</sequence>
<dbReference type="RefSeq" id="WP_206087807.1">
    <property type="nucleotide sequence ID" value="NZ_CP065053.1"/>
</dbReference>
<dbReference type="Proteomes" id="UP000662888">
    <property type="component" value="Chromosome"/>
</dbReference>
<proteinExistence type="predicted"/>
<name>A0AA49A6E7_9BURK</name>
<protein>
    <recommendedName>
        <fullName evidence="3">DUF1877 family protein</fullName>
    </recommendedName>
</protein>
<evidence type="ECO:0000313" key="1">
    <source>
        <dbReference type="EMBL" id="QPI48169.1"/>
    </source>
</evidence>